<organism evidence="1 2">
    <name type="scientific">Escherichia coli TA447</name>
    <dbReference type="NCBI Taxonomy" id="656447"/>
    <lineage>
        <taxon>Bacteria</taxon>
        <taxon>Pseudomonadati</taxon>
        <taxon>Pseudomonadota</taxon>
        <taxon>Gammaproteobacteria</taxon>
        <taxon>Enterobacterales</taxon>
        <taxon>Enterobacteriaceae</taxon>
        <taxon>Escherichia</taxon>
    </lineage>
</organism>
<gene>
    <name evidence="1" type="ORF">ECXG_01165</name>
</gene>
<dbReference type="EMBL" id="ADIZ01000031">
    <property type="protein sequence ID" value="OSK92654.1"/>
    <property type="molecule type" value="Genomic_DNA"/>
</dbReference>
<reference evidence="1 2" key="1">
    <citation type="submission" date="2010-04" db="EMBL/GenBank/DDBJ databases">
        <title>The Genome Sequence of Escherichia coli TA447.</title>
        <authorList>
            <consortium name="The Broad Institute Genome Sequencing Platform"/>
            <consortium name="The Broad Institute Genome Sequencing Center for Infectious Disease"/>
            <person name="Feldgarden M."/>
            <person name="Gordon D.M."/>
            <person name="Johnson J.R."/>
            <person name="Johnston B.D."/>
            <person name="Young S."/>
            <person name="Zeng Q."/>
            <person name="Koehrsen M."/>
            <person name="Alvarado L."/>
            <person name="Berlin A.M."/>
            <person name="Borenstein D."/>
            <person name="Chapman S.B."/>
            <person name="Chen Z."/>
            <person name="Engels R."/>
            <person name="Freedman E."/>
            <person name="Gellesch M."/>
            <person name="Goldberg J."/>
            <person name="Griggs A."/>
            <person name="Gujja S."/>
            <person name="Heilman E.R."/>
            <person name="Heiman D.I."/>
            <person name="Hepburn T.A."/>
            <person name="Howarth C."/>
            <person name="Jen D."/>
            <person name="Larson L."/>
            <person name="Mehta T."/>
            <person name="Park D."/>
            <person name="Pearson M."/>
            <person name="Richards J."/>
            <person name="Roberts A."/>
            <person name="Saif S."/>
            <person name="Shea T.D."/>
            <person name="Shenoy N."/>
            <person name="Sisk P."/>
            <person name="Stolte C."/>
            <person name="Sykes S.N."/>
            <person name="Walk T."/>
            <person name="White J."/>
            <person name="Yandava C."/>
            <person name="Haas B."/>
            <person name="Henn M.R."/>
            <person name="Nusbaum C."/>
            <person name="Birren B."/>
        </authorList>
    </citation>
    <scope>NUCLEOTIDE SEQUENCE [LARGE SCALE GENOMIC DNA]</scope>
    <source>
        <strain evidence="1 2">TA447</strain>
    </source>
</reference>
<dbReference type="AlphaFoldDB" id="A0A1X3IX09"/>
<evidence type="ECO:0000313" key="2">
    <source>
        <dbReference type="Proteomes" id="UP000193942"/>
    </source>
</evidence>
<comment type="caution">
    <text evidence="1">The sequence shown here is derived from an EMBL/GenBank/DDBJ whole genome shotgun (WGS) entry which is preliminary data.</text>
</comment>
<sequence length="128" mass="14976">MVIVSLVLLWRYMMPLSSFVQELLAPWYSLRAVCRRILVVFPQLRATVLRTRWYLSLTGQREYCPDVWFDGSVYHCAVLVRECHDARKSVPKVQYYIPGYFSSYRSAYRTARRTAIALATIKVSCRAV</sequence>
<proteinExistence type="predicted"/>
<name>A0A1X3IX09_ECOLX</name>
<dbReference type="Proteomes" id="UP000193942">
    <property type="component" value="Unassembled WGS sequence"/>
</dbReference>
<accession>A0A1X3IX09</accession>
<protein>
    <submittedName>
        <fullName evidence="1">Uncharacterized protein</fullName>
    </submittedName>
</protein>
<evidence type="ECO:0000313" key="1">
    <source>
        <dbReference type="EMBL" id="OSK92654.1"/>
    </source>
</evidence>